<dbReference type="InterPro" id="IPR012336">
    <property type="entry name" value="Thioredoxin-like_fold"/>
</dbReference>
<comment type="similarity">
    <text evidence="1">Belongs to the thioredoxin family. DsbA subfamily.</text>
</comment>
<dbReference type="PROSITE" id="PS51352">
    <property type="entry name" value="THIOREDOXIN_2"/>
    <property type="match status" value="1"/>
</dbReference>
<dbReference type="Pfam" id="PF13462">
    <property type="entry name" value="Thioredoxin_4"/>
    <property type="match status" value="1"/>
</dbReference>
<dbReference type="OrthoDB" id="117402at2"/>
<keyword evidence="4" id="KW-1185">Reference proteome</keyword>
<dbReference type="AlphaFoldDB" id="A0A420XQA2"/>
<name>A0A420XQA2_9ACTN</name>
<dbReference type="EMBL" id="RBWV01000011">
    <property type="protein sequence ID" value="RKS75425.1"/>
    <property type="molecule type" value="Genomic_DNA"/>
</dbReference>
<dbReference type="SUPFAM" id="SSF52833">
    <property type="entry name" value="Thioredoxin-like"/>
    <property type="match status" value="1"/>
</dbReference>
<comment type="caution">
    <text evidence="3">The sequence shown here is derived from an EMBL/GenBank/DDBJ whole genome shotgun (WGS) entry which is preliminary data.</text>
</comment>
<evidence type="ECO:0000256" key="1">
    <source>
        <dbReference type="ARBA" id="ARBA00005791"/>
    </source>
</evidence>
<dbReference type="Gene3D" id="3.40.30.10">
    <property type="entry name" value="Glutaredoxin"/>
    <property type="match status" value="1"/>
</dbReference>
<evidence type="ECO:0000313" key="3">
    <source>
        <dbReference type="EMBL" id="RKS75425.1"/>
    </source>
</evidence>
<dbReference type="PANTHER" id="PTHR13887">
    <property type="entry name" value="GLUTATHIONE S-TRANSFERASE KAPPA"/>
    <property type="match status" value="1"/>
</dbReference>
<evidence type="ECO:0000259" key="2">
    <source>
        <dbReference type="PROSITE" id="PS51352"/>
    </source>
</evidence>
<evidence type="ECO:0000313" key="4">
    <source>
        <dbReference type="Proteomes" id="UP000281955"/>
    </source>
</evidence>
<accession>A0A420XQA2</accession>
<reference evidence="3 4" key="1">
    <citation type="submission" date="2018-10" db="EMBL/GenBank/DDBJ databases">
        <title>Genomic Encyclopedia of Archaeal and Bacterial Type Strains, Phase II (KMG-II): from individual species to whole genera.</title>
        <authorList>
            <person name="Goeker M."/>
        </authorList>
    </citation>
    <scope>NUCLEOTIDE SEQUENCE [LARGE SCALE GENOMIC DNA]</scope>
    <source>
        <strain evidence="3 4">RP-AC37</strain>
    </source>
</reference>
<proteinExistence type="inferred from homology"/>
<dbReference type="InParanoid" id="A0A420XQA2"/>
<sequence>MTAMPSDVPHVLGDPAAPVTVCEFGDYECPYCGAAAPVLRALVEQSEGRVRLLWRNFPLFDVHPHALTAALAVESTAETSEEAFWAMHRLVFEKQSRLDDAALQDYAARVGADPSIATGEPAQRFAGRVREDYEAGIAMGVQATPTLFVDGRTYAGRVELGALKKATGLPSSSGGRRPWQRGQ</sequence>
<organism evidence="3 4">
    <name type="scientific">Motilibacter peucedani</name>
    <dbReference type="NCBI Taxonomy" id="598650"/>
    <lineage>
        <taxon>Bacteria</taxon>
        <taxon>Bacillati</taxon>
        <taxon>Actinomycetota</taxon>
        <taxon>Actinomycetes</taxon>
        <taxon>Motilibacterales</taxon>
        <taxon>Motilibacteraceae</taxon>
        <taxon>Motilibacter</taxon>
    </lineage>
</organism>
<protein>
    <submittedName>
        <fullName evidence="3">Thioredoxin-like protein</fullName>
    </submittedName>
</protein>
<dbReference type="InterPro" id="IPR013766">
    <property type="entry name" value="Thioredoxin_domain"/>
</dbReference>
<dbReference type="InterPro" id="IPR036249">
    <property type="entry name" value="Thioredoxin-like_sf"/>
</dbReference>
<dbReference type="Proteomes" id="UP000281955">
    <property type="component" value="Unassembled WGS sequence"/>
</dbReference>
<dbReference type="PANTHER" id="PTHR13887:SF55">
    <property type="entry name" value="SLR0313 PROTEIN"/>
    <property type="match status" value="1"/>
</dbReference>
<gene>
    <name evidence="3" type="ORF">CLV35_1891</name>
</gene>
<feature type="domain" description="Thioredoxin" evidence="2">
    <location>
        <begin position="1"/>
        <end position="142"/>
    </location>
</feature>